<dbReference type="Proteomes" id="UP000521943">
    <property type="component" value="Unassembled WGS sequence"/>
</dbReference>
<feature type="region of interest" description="Disordered" evidence="1">
    <location>
        <begin position="18"/>
        <end position="37"/>
    </location>
</feature>
<proteinExistence type="predicted"/>
<gene>
    <name evidence="2" type="ORF">DFP72DRAFT_1082428</name>
</gene>
<evidence type="ECO:0000313" key="2">
    <source>
        <dbReference type="EMBL" id="KAF6742203.1"/>
    </source>
</evidence>
<accession>A0A8H6LSK4</accession>
<name>A0A8H6LSK4_9AGAR</name>
<comment type="caution">
    <text evidence="2">The sequence shown here is derived from an EMBL/GenBank/DDBJ whole genome shotgun (WGS) entry which is preliminary data.</text>
</comment>
<protein>
    <submittedName>
        <fullName evidence="2">Uncharacterized protein</fullName>
    </submittedName>
</protein>
<keyword evidence="3" id="KW-1185">Reference proteome</keyword>
<evidence type="ECO:0000313" key="3">
    <source>
        <dbReference type="Proteomes" id="UP000521943"/>
    </source>
</evidence>
<reference evidence="2 3" key="1">
    <citation type="submission" date="2020-07" db="EMBL/GenBank/DDBJ databases">
        <title>Comparative genomics of pyrophilous fungi reveals a link between fire events and developmental genes.</title>
        <authorList>
            <consortium name="DOE Joint Genome Institute"/>
            <person name="Steindorff A.S."/>
            <person name="Carver A."/>
            <person name="Calhoun S."/>
            <person name="Stillman K."/>
            <person name="Liu H."/>
            <person name="Lipzen A."/>
            <person name="Pangilinan J."/>
            <person name="Labutti K."/>
            <person name="Bruns T.D."/>
            <person name="Grigoriev I.V."/>
        </authorList>
    </citation>
    <scope>NUCLEOTIDE SEQUENCE [LARGE SCALE GENOMIC DNA]</scope>
    <source>
        <strain evidence="2 3">CBS 144469</strain>
    </source>
</reference>
<evidence type="ECO:0000256" key="1">
    <source>
        <dbReference type="SAM" id="MobiDB-lite"/>
    </source>
</evidence>
<organism evidence="2 3">
    <name type="scientific">Ephemerocybe angulata</name>
    <dbReference type="NCBI Taxonomy" id="980116"/>
    <lineage>
        <taxon>Eukaryota</taxon>
        <taxon>Fungi</taxon>
        <taxon>Dikarya</taxon>
        <taxon>Basidiomycota</taxon>
        <taxon>Agaricomycotina</taxon>
        <taxon>Agaricomycetes</taxon>
        <taxon>Agaricomycetidae</taxon>
        <taxon>Agaricales</taxon>
        <taxon>Agaricineae</taxon>
        <taxon>Psathyrellaceae</taxon>
        <taxon>Ephemerocybe</taxon>
    </lineage>
</organism>
<dbReference type="AlphaFoldDB" id="A0A8H6LSK4"/>
<dbReference type="OrthoDB" id="2915584at2759"/>
<dbReference type="EMBL" id="JACGCI010000196">
    <property type="protein sequence ID" value="KAF6742203.1"/>
    <property type="molecule type" value="Genomic_DNA"/>
</dbReference>
<sequence>MGRKAKYLTLEDRKKARSAQRIALSQRPHKAMRQAQNRRQYLRVKPPPILTGSLRRHSESRITWSEWITVHARFLQGDDEVSLDKIQLQESDIRALVGTPSHHTSLTSLRPFDDVWGPVSAAMHGYLSRLYIQEAEERADRIKRGTPATAREELWSLFSRLSSQRKALMGALGSGPMNRYTPEQWIIYANLLWISRSIKFAAEDLGAFTISADEYLRTCSERLWRMGQITDEML</sequence>